<evidence type="ECO:0000256" key="1">
    <source>
        <dbReference type="SAM" id="MobiDB-lite"/>
    </source>
</evidence>
<dbReference type="PANTHER" id="PTHR43031">
    <property type="entry name" value="FAD-DEPENDENT OXIDOREDUCTASE"/>
    <property type="match status" value="1"/>
</dbReference>
<keyword evidence="4" id="KW-1185">Reference proteome</keyword>
<feature type="domain" description="Rhodanese" evidence="2">
    <location>
        <begin position="16"/>
        <end position="107"/>
    </location>
</feature>
<comment type="caution">
    <text evidence="3">The sequence shown here is derived from an EMBL/GenBank/DDBJ whole genome shotgun (WGS) entry which is preliminary data.</text>
</comment>
<dbReference type="SUPFAM" id="SSF52821">
    <property type="entry name" value="Rhodanese/Cell cycle control phosphatase"/>
    <property type="match status" value="1"/>
</dbReference>
<name>M0A1M3_9EURY</name>
<proteinExistence type="predicted"/>
<gene>
    <name evidence="3" type="ORF">C483_07774</name>
</gene>
<dbReference type="SMART" id="SM00450">
    <property type="entry name" value="RHOD"/>
    <property type="match status" value="1"/>
</dbReference>
<reference evidence="3 4" key="1">
    <citation type="journal article" date="2014" name="PLoS Genet.">
        <title>Phylogenetically driven sequencing of extremely halophilic archaea reveals strategies for static and dynamic osmo-response.</title>
        <authorList>
            <person name="Becker E.A."/>
            <person name="Seitzer P.M."/>
            <person name="Tritt A."/>
            <person name="Larsen D."/>
            <person name="Krusor M."/>
            <person name="Yao A.I."/>
            <person name="Wu D."/>
            <person name="Madern D."/>
            <person name="Eisen J.A."/>
            <person name="Darling A.E."/>
            <person name="Facciotti M.T."/>
        </authorList>
    </citation>
    <scope>NUCLEOTIDE SEQUENCE [LARGE SCALE GENOMIC DNA]</scope>
    <source>
        <strain evidence="3 4">JCM 10989</strain>
    </source>
</reference>
<dbReference type="Proteomes" id="UP000011519">
    <property type="component" value="Unassembled WGS sequence"/>
</dbReference>
<evidence type="ECO:0000313" key="4">
    <source>
        <dbReference type="Proteomes" id="UP000011519"/>
    </source>
</evidence>
<accession>M0A1M3</accession>
<evidence type="ECO:0000259" key="2">
    <source>
        <dbReference type="PROSITE" id="PS50206"/>
    </source>
</evidence>
<dbReference type="Gene3D" id="3.40.250.10">
    <property type="entry name" value="Rhodanese-like domain"/>
    <property type="match status" value="1"/>
</dbReference>
<dbReference type="EMBL" id="AOIM01000019">
    <property type="protein sequence ID" value="ELY92504.1"/>
    <property type="molecule type" value="Genomic_DNA"/>
</dbReference>
<dbReference type="CDD" id="cd00158">
    <property type="entry name" value="RHOD"/>
    <property type="match status" value="1"/>
</dbReference>
<dbReference type="InterPro" id="IPR001763">
    <property type="entry name" value="Rhodanese-like_dom"/>
</dbReference>
<dbReference type="InterPro" id="IPR036873">
    <property type="entry name" value="Rhodanese-like_dom_sf"/>
</dbReference>
<dbReference type="PANTHER" id="PTHR43031:SF1">
    <property type="entry name" value="PYRIDINE NUCLEOTIDE-DISULPHIDE OXIDOREDUCTASE"/>
    <property type="match status" value="1"/>
</dbReference>
<dbReference type="RefSeq" id="WP_006652773.1">
    <property type="nucleotide sequence ID" value="NZ_AOIM01000019.1"/>
</dbReference>
<dbReference type="OrthoDB" id="135517at2157"/>
<dbReference type="PATRIC" id="fig|1227493.4.peg.1544"/>
<organism evidence="3 4">
    <name type="scientific">Natrialba hulunbeirensis JCM 10989</name>
    <dbReference type="NCBI Taxonomy" id="1227493"/>
    <lineage>
        <taxon>Archaea</taxon>
        <taxon>Methanobacteriati</taxon>
        <taxon>Methanobacteriota</taxon>
        <taxon>Stenosarchaea group</taxon>
        <taxon>Halobacteria</taxon>
        <taxon>Halobacteriales</taxon>
        <taxon>Natrialbaceae</taxon>
        <taxon>Natrialba</taxon>
    </lineage>
</organism>
<dbReference type="PROSITE" id="PS50206">
    <property type="entry name" value="RHODANESE_3"/>
    <property type="match status" value="1"/>
</dbReference>
<dbReference type="AlphaFoldDB" id="M0A1M3"/>
<evidence type="ECO:0000313" key="3">
    <source>
        <dbReference type="EMBL" id="ELY92504.1"/>
    </source>
</evidence>
<dbReference type="Pfam" id="PF00581">
    <property type="entry name" value="Rhodanese"/>
    <property type="match status" value="1"/>
</dbReference>
<sequence>MDGEISPDDVKELLESDADVRIVDIRDQHSFSHSRIPGSENVPFQELTSRVEELEDASRIVTVCPHGKASVQAAQLLSSYEGTADAQIESMEGGLEKYGMKFGLVAGSTEASADGAGDTESSADAGAESPF</sequence>
<dbReference type="InterPro" id="IPR050229">
    <property type="entry name" value="GlpE_sulfurtransferase"/>
</dbReference>
<protein>
    <submittedName>
        <fullName evidence="3">Rhodanese</fullName>
    </submittedName>
</protein>
<feature type="region of interest" description="Disordered" evidence="1">
    <location>
        <begin position="110"/>
        <end position="131"/>
    </location>
</feature>
<dbReference type="STRING" id="1227493.C483_07774"/>